<evidence type="ECO:0000259" key="3">
    <source>
        <dbReference type="Pfam" id="PF00501"/>
    </source>
</evidence>
<keyword evidence="2" id="KW-0067">ATP-binding</keyword>
<comment type="caution">
    <text evidence="4">The sequence shown here is derived from an EMBL/GenBank/DDBJ whole genome shotgun (WGS) entry which is preliminary data.</text>
</comment>
<proteinExistence type="predicted"/>
<dbReference type="RefSeq" id="WP_345336139.1">
    <property type="nucleotide sequence ID" value="NZ_BAABJZ010000092.1"/>
</dbReference>
<dbReference type="PANTHER" id="PTHR43272">
    <property type="entry name" value="LONG-CHAIN-FATTY-ACID--COA LIGASE"/>
    <property type="match status" value="1"/>
</dbReference>
<keyword evidence="1" id="KW-0547">Nucleotide-binding</keyword>
<organism evidence="4 5">
    <name type="scientific">Ferrimonas pelagia</name>
    <dbReference type="NCBI Taxonomy" id="1177826"/>
    <lineage>
        <taxon>Bacteria</taxon>
        <taxon>Pseudomonadati</taxon>
        <taxon>Pseudomonadota</taxon>
        <taxon>Gammaproteobacteria</taxon>
        <taxon>Alteromonadales</taxon>
        <taxon>Ferrimonadaceae</taxon>
        <taxon>Ferrimonas</taxon>
    </lineage>
</organism>
<dbReference type="InterPro" id="IPR020845">
    <property type="entry name" value="AMP-binding_CS"/>
</dbReference>
<reference evidence="5" key="1">
    <citation type="journal article" date="2019" name="Int. J. Syst. Evol. Microbiol.">
        <title>The Global Catalogue of Microorganisms (GCM) 10K type strain sequencing project: providing services to taxonomists for standard genome sequencing and annotation.</title>
        <authorList>
            <consortium name="The Broad Institute Genomics Platform"/>
            <consortium name="The Broad Institute Genome Sequencing Center for Infectious Disease"/>
            <person name="Wu L."/>
            <person name="Ma J."/>
        </authorList>
    </citation>
    <scope>NUCLEOTIDE SEQUENCE [LARGE SCALE GENOMIC DNA]</scope>
    <source>
        <strain evidence="5">JCM 18401</strain>
    </source>
</reference>
<evidence type="ECO:0000256" key="2">
    <source>
        <dbReference type="ARBA" id="ARBA00022840"/>
    </source>
</evidence>
<sequence length="550" mass="61131">MTNELYTPLDMLDHWCQQQPDTVYLRQPKQRQLHDYTWRQTLELVYRLAGALRQLGLERGDKVAILSKNCAEWFITDLALQAGGYISIPIYPTANEDTIRYVLTHSGAKAVFLGKLDDPGSQKGAIGNEILRFDMSYPGLPAQYAWHQLLEMAEPLDEPRADLDDIMSIIYTSGSTGRPKGAIETFRAYSWAGTNIVKHLGATPQDRVISYLPLAHITERVYIQASSFYGGATVYFAEALDTFVEDVNVAKPTLFLSVPRLWTLFQKNIIEKVGQSKLDLLLKLPILKQIVAKKIRTQLGLNHARILGCGSAPVSPILLEWYANIGMKITEAWGMTENGAYATLNFPFRADKIGTVGAPGIDCEVKLGDDHELLFKSPGLFSGYYLQDEATAAAFTEDGFFRTGDQAEIDNEGFVTIIGRVKDNFKTAKGKYVSPVPIERKFAQDSHVELVCVIGSGAPYPVALVQLSEGAALLPVEEVKASLLDTVRTINTQLESHSVLGGALVVDEPWTIENEVLTPTMKIKRHVLEQRYSETISTMRKEAILWEAQG</sequence>
<protein>
    <submittedName>
        <fullName evidence="4">AMP-binding protein</fullName>
    </submittedName>
</protein>
<dbReference type="Pfam" id="PF00501">
    <property type="entry name" value="AMP-binding"/>
    <property type="match status" value="1"/>
</dbReference>
<keyword evidence="5" id="KW-1185">Reference proteome</keyword>
<evidence type="ECO:0000313" key="5">
    <source>
        <dbReference type="Proteomes" id="UP001499988"/>
    </source>
</evidence>
<dbReference type="Gene3D" id="3.40.50.12780">
    <property type="entry name" value="N-terminal domain of ligase-like"/>
    <property type="match status" value="1"/>
</dbReference>
<dbReference type="Pfam" id="PF23562">
    <property type="entry name" value="AMP-binding_C_3"/>
    <property type="match status" value="1"/>
</dbReference>
<accession>A0ABP9F5I0</accession>
<dbReference type="SUPFAM" id="SSF56801">
    <property type="entry name" value="Acetyl-CoA synthetase-like"/>
    <property type="match status" value="1"/>
</dbReference>
<dbReference type="EMBL" id="BAABJZ010000092">
    <property type="protein sequence ID" value="GAA4893971.1"/>
    <property type="molecule type" value="Genomic_DNA"/>
</dbReference>
<dbReference type="InterPro" id="IPR000873">
    <property type="entry name" value="AMP-dep_synth/lig_dom"/>
</dbReference>
<feature type="domain" description="AMP-dependent synthetase/ligase" evidence="3">
    <location>
        <begin position="12"/>
        <end position="385"/>
    </location>
</feature>
<evidence type="ECO:0000256" key="1">
    <source>
        <dbReference type="ARBA" id="ARBA00022741"/>
    </source>
</evidence>
<dbReference type="PROSITE" id="PS00455">
    <property type="entry name" value="AMP_BINDING"/>
    <property type="match status" value="1"/>
</dbReference>
<evidence type="ECO:0000313" key="4">
    <source>
        <dbReference type="EMBL" id="GAA4893971.1"/>
    </source>
</evidence>
<name>A0ABP9F5I0_9GAMM</name>
<gene>
    <name evidence="4" type="ORF">GCM10023333_28880</name>
</gene>
<dbReference type="InterPro" id="IPR042099">
    <property type="entry name" value="ANL_N_sf"/>
</dbReference>
<dbReference type="Proteomes" id="UP001499988">
    <property type="component" value="Unassembled WGS sequence"/>
</dbReference>
<dbReference type="PANTHER" id="PTHR43272:SF33">
    <property type="entry name" value="AMP-BINDING DOMAIN-CONTAINING PROTEIN-RELATED"/>
    <property type="match status" value="1"/>
</dbReference>